<gene>
    <name evidence="1" type="ORF">PBT88_19595</name>
</gene>
<protein>
    <submittedName>
        <fullName evidence="1">Type II toxin-antitoxin system PemK/MazF family toxin</fullName>
    </submittedName>
</protein>
<dbReference type="EMBL" id="CP115174">
    <property type="protein sequence ID" value="WBO22320.1"/>
    <property type="molecule type" value="Genomic_DNA"/>
</dbReference>
<dbReference type="Pfam" id="PF02452">
    <property type="entry name" value="PemK_toxin"/>
    <property type="match status" value="1"/>
</dbReference>
<dbReference type="Proteomes" id="UP001210865">
    <property type="component" value="Chromosome"/>
</dbReference>
<evidence type="ECO:0000313" key="1">
    <source>
        <dbReference type="EMBL" id="WBO22320.1"/>
    </source>
</evidence>
<organism evidence="1 2">
    <name type="scientific">Sphingomonas abietis</name>
    <dbReference type="NCBI Taxonomy" id="3012344"/>
    <lineage>
        <taxon>Bacteria</taxon>
        <taxon>Pseudomonadati</taxon>
        <taxon>Pseudomonadota</taxon>
        <taxon>Alphaproteobacteria</taxon>
        <taxon>Sphingomonadales</taxon>
        <taxon>Sphingomonadaceae</taxon>
        <taxon>Sphingomonas</taxon>
    </lineage>
</organism>
<sequence length="178" mass="19904">MMRDASAMEGGRRLDGGTVPAREGGVYVGRLARERLVGHQRIMGLPYHPKPGTIVICDYTTGFREPEMVKRRLAVIISPKLKRRNDLATVILLSESVPPEMMHWHMKINLEIPAPWGDGPRWAKADMLATVGYHRLNLPYTKHHVTGSRSYSQIELGSNIVDELRRCAAAALGIVIEN</sequence>
<reference evidence="1 2" key="1">
    <citation type="submission" date="2022-12" db="EMBL/GenBank/DDBJ databases">
        <title>Sphingomonas abieness sp. nov., an endophytic bacterium isolated from Abies koreana.</title>
        <authorList>
            <person name="Jiang L."/>
            <person name="Lee J."/>
        </authorList>
    </citation>
    <scope>NUCLEOTIDE SEQUENCE [LARGE SCALE GENOMIC DNA]</scope>
    <source>
        <strain evidence="2">PAMB 00755</strain>
    </source>
</reference>
<dbReference type="SUPFAM" id="SSF50118">
    <property type="entry name" value="Cell growth inhibitor/plasmid maintenance toxic component"/>
    <property type="match status" value="1"/>
</dbReference>
<accession>A0ABY7NNB5</accession>
<evidence type="ECO:0000313" key="2">
    <source>
        <dbReference type="Proteomes" id="UP001210865"/>
    </source>
</evidence>
<dbReference type="InterPro" id="IPR003477">
    <property type="entry name" value="PemK-like"/>
</dbReference>
<keyword evidence="2" id="KW-1185">Reference proteome</keyword>
<dbReference type="RefSeq" id="WP_270076967.1">
    <property type="nucleotide sequence ID" value="NZ_CP115174.1"/>
</dbReference>
<name>A0ABY7NNB5_9SPHN</name>
<dbReference type="Gene3D" id="2.30.30.110">
    <property type="match status" value="1"/>
</dbReference>
<proteinExistence type="predicted"/>
<dbReference type="InterPro" id="IPR011067">
    <property type="entry name" value="Plasmid_toxin/cell-grow_inhib"/>
</dbReference>